<reference evidence="1" key="2">
    <citation type="journal article" date="2021" name="PeerJ">
        <title>Extensive microbial diversity within the chicken gut microbiome revealed by metagenomics and culture.</title>
        <authorList>
            <person name="Gilroy R."/>
            <person name="Ravi A."/>
            <person name="Getino M."/>
            <person name="Pursley I."/>
            <person name="Horton D.L."/>
            <person name="Alikhan N.F."/>
            <person name="Baker D."/>
            <person name="Gharbi K."/>
            <person name="Hall N."/>
            <person name="Watson M."/>
            <person name="Adriaenssens E.M."/>
            <person name="Foster-Nyarko E."/>
            <person name="Jarju S."/>
            <person name="Secka A."/>
            <person name="Antonio M."/>
            <person name="Oren A."/>
            <person name="Chaudhuri R.R."/>
            <person name="La Ragione R."/>
            <person name="Hildebrand F."/>
            <person name="Pallen M.J."/>
        </authorList>
    </citation>
    <scope>NUCLEOTIDE SEQUENCE</scope>
    <source>
        <strain evidence="1">CHK199-13235</strain>
    </source>
</reference>
<dbReference type="InterPro" id="IPR013785">
    <property type="entry name" value="Aldolase_TIM"/>
</dbReference>
<evidence type="ECO:0000313" key="2">
    <source>
        <dbReference type="Proteomes" id="UP000824002"/>
    </source>
</evidence>
<reference evidence="1" key="1">
    <citation type="submission" date="2020-10" db="EMBL/GenBank/DDBJ databases">
        <authorList>
            <person name="Gilroy R."/>
        </authorList>
    </citation>
    <scope>NUCLEOTIDE SEQUENCE</scope>
    <source>
        <strain evidence="1">CHK199-13235</strain>
    </source>
</reference>
<accession>A0A9D1FPK9</accession>
<comment type="caution">
    <text evidence="1">The sequence shown here is derived from an EMBL/GenBank/DDBJ whole genome shotgun (WGS) entry which is preliminary data.</text>
</comment>
<proteinExistence type="predicted"/>
<evidence type="ECO:0000313" key="1">
    <source>
        <dbReference type="EMBL" id="HIS77671.1"/>
    </source>
</evidence>
<evidence type="ECO:0008006" key="3">
    <source>
        <dbReference type="Google" id="ProtNLM"/>
    </source>
</evidence>
<dbReference type="EMBL" id="DVJP01000082">
    <property type="protein sequence ID" value="HIS77671.1"/>
    <property type="molecule type" value="Genomic_DNA"/>
</dbReference>
<organism evidence="1 2">
    <name type="scientific">Candidatus Merdivicinus excrementipullorum</name>
    <dbReference type="NCBI Taxonomy" id="2840867"/>
    <lineage>
        <taxon>Bacteria</taxon>
        <taxon>Bacillati</taxon>
        <taxon>Bacillota</taxon>
        <taxon>Clostridia</taxon>
        <taxon>Eubacteriales</taxon>
        <taxon>Oscillospiraceae</taxon>
        <taxon>Oscillospiraceae incertae sedis</taxon>
        <taxon>Candidatus Merdivicinus</taxon>
    </lineage>
</organism>
<dbReference type="Proteomes" id="UP000824002">
    <property type="component" value="Unassembled WGS sequence"/>
</dbReference>
<dbReference type="AlphaFoldDB" id="A0A9D1FPK9"/>
<dbReference type="SUPFAM" id="SSF51445">
    <property type="entry name" value="(Trans)glycosidases"/>
    <property type="match status" value="1"/>
</dbReference>
<dbReference type="InterPro" id="IPR017853">
    <property type="entry name" value="GH"/>
</dbReference>
<dbReference type="Gene3D" id="3.20.20.70">
    <property type="entry name" value="Aldolase class I"/>
    <property type="match status" value="1"/>
</dbReference>
<name>A0A9D1FPK9_9FIRM</name>
<sequence>MSITKQENRLILENEYLRRVIDLTDGVCTKTYHIRTGGKKLGDTWYPVFSFEPSAPFEAAVTLNGQDYEAAPFDRNTVEGCQQDLWQRKGAFAVTDVILGKGKHGDTADIVLKNRLPGMPEVELHLLYEVCDEMPLLCKKIRLINKGDSPVSVDHMTVDILRFFDRRLTLSVFSNYYTSQNIKKEDDYYFAWTRLEFPGELGMVLKPGEEMESFDLYEAVTSMDRQEESIILHRIYKKLAPWICNIQNGLCTNSCETWEELLQLADTAKEAGFDFVSLHVGQVFTNTGDYIPRPDLFPDGYADVKRLVDYFHSKGIKVLPYCSATIAWRNSQVCIDHPDWQCLGPDGMRYDPFGFGNMCYHSPWGDYIREKLFYLLDEVGFDGLALDGPVHGLVCQEVNHSHPSEKAVDFMNWMWENRFYGEVVGRGKILTAPETWNAIFMGVSQIPGGHREEDENEFGGMELMVMKRACAYEARYMTPPCCHAYGIPLEPYHGHCINASEENTATYEHAAATSFGYGFNGGAYGKVPYIGPNTKAIYDKWLALYRQYRETLLGDFIHIAQPNGYQPDAVLHTCPGAETPALLVVFNPCGKKQTVNYTLPLQYADLAPESDVMAEGKTIRLDSVSGAAIQVELAPYEVKAIPITRR</sequence>
<protein>
    <recommendedName>
        <fullName evidence="3">Alpha-galactosidase</fullName>
    </recommendedName>
</protein>
<gene>
    <name evidence="1" type="ORF">IAB51_12875</name>
</gene>